<organism evidence="4 5">
    <name type="scientific">Nocardioides daedukensis</name>
    <dbReference type="NCBI Taxonomy" id="634462"/>
    <lineage>
        <taxon>Bacteria</taxon>
        <taxon>Bacillati</taxon>
        <taxon>Actinomycetota</taxon>
        <taxon>Actinomycetes</taxon>
        <taxon>Propionibacteriales</taxon>
        <taxon>Nocardioidaceae</taxon>
        <taxon>Nocardioides</taxon>
    </lineage>
</organism>
<dbReference type="EC" id="3.5.1.4" evidence="4"/>
<evidence type="ECO:0000313" key="5">
    <source>
        <dbReference type="Proteomes" id="UP000540656"/>
    </source>
</evidence>
<name>A0A7Y9UW06_9ACTN</name>
<feature type="region of interest" description="Disordered" evidence="2">
    <location>
        <begin position="123"/>
        <end position="157"/>
    </location>
</feature>
<sequence>MTDSATRLPDTDATGMAAMVREGEVSARELVETAIARIEQMNPEFNAVVATRFEEALAEVDAGLPQGPLTGVPVLIKDLNMAVKGLPSTHGSRLFAENMPADDAELVARYKRAGMVVLGMSNSPEFGLSPSTEPALHGPTRNPRNLDRSAGGSSGGSAAAVAAGMVPVAHASDGGGSIRIPASINGLVGLKPSRGRVSSFPVPSTLSAPASVHHAVTTSVRDSAVLLDISASRVLGTVIGIQEPSMSFTEHAATPPRPLRIAVATSLGESAVQTQADIVEVVEQTAKLCESLGHTVVPVPVPHDAAGLQTQTAPLMGVAFAASVQARLAQLGRELADDDLEPFSRILFEHYSALPATQLTAALVACQQAGWQFGRLFAEYDVILTPTLAASPPELGVLDPTNPEAMYTRAGTYAAWTQVFNATGMPAISLPMGTDGLGLPVGVQLGADLGQEGLLLSLAGQLEAAAPWQRLA</sequence>
<dbReference type="GO" id="GO:0004040">
    <property type="term" value="F:amidase activity"/>
    <property type="evidence" value="ECO:0007669"/>
    <property type="project" value="UniProtKB-EC"/>
</dbReference>
<dbReference type="PANTHER" id="PTHR11895:SF7">
    <property type="entry name" value="GLUTAMYL-TRNA(GLN) AMIDOTRANSFERASE SUBUNIT A, MITOCHONDRIAL"/>
    <property type="match status" value="1"/>
</dbReference>
<dbReference type="Gene3D" id="3.90.1300.10">
    <property type="entry name" value="Amidase signature (AS) domain"/>
    <property type="match status" value="1"/>
</dbReference>
<dbReference type="InterPro" id="IPR036928">
    <property type="entry name" value="AS_sf"/>
</dbReference>
<proteinExistence type="inferred from homology"/>
<dbReference type="Pfam" id="PF01425">
    <property type="entry name" value="Amidase"/>
    <property type="match status" value="1"/>
</dbReference>
<gene>
    <name evidence="4" type="ORF">BJ980_002863</name>
</gene>
<dbReference type="AlphaFoldDB" id="A0A7Y9UW06"/>
<comment type="similarity">
    <text evidence="1">Belongs to the amidase family.</text>
</comment>
<dbReference type="SUPFAM" id="SSF75304">
    <property type="entry name" value="Amidase signature (AS) enzymes"/>
    <property type="match status" value="1"/>
</dbReference>
<dbReference type="PROSITE" id="PS00571">
    <property type="entry name" value="AMIDASES"/>
    <property type="match status" value="1"/>
</dbReference>
<evidence type="ECO:0000313" key="4">
    <source>
        <dbReference type="EMBL" id="NYG59940.1"/>
    </source>
</evidence>
<dbReference type="PANTHER" id="PTHR11895">
    <property type="entry name" value="TRANSAMIDASE"/>
    <property type="match status" value="1"/>
</dbReference>
<comment type="caution">
    <text evidence="4">The sequence shown here is derived from an EMBL/GenBank/DDBJ whole genome shotgun (WGS) entry which is preliminary data.</text>
</comment>
<evidence type="ECO:0000256" key="1">
    <source>
        <dbReference type="ARBA" id="ARBA00009199"/>
    </source>
</evidence>
<protein>
    <submittedName>
        <fullName evidence="4">Amidase</fullName>
        <ecNumber evidence="4">3.5.1.4</ecNumber>
    </submittedName>
</protein>
<keyword evidence="5" id="KW-1185">Reference proteome</keyword>
<evidence type="ECO:0000256" key="2">
    <source>
        <dbReference type="SAM" id="MobiDB-lite"/>
    </source>
</evidence>
<feature type="compositionally biased region" description="Polar residues" evidence="2">
    <location>
        <begin position="123"/>
        <end position="132"/>
    </location>
</feature>
<evidence type="ECO:0000259" key="3">
    <source>
        <dbReference type="Pfam" id="PF01425"/>
    </source>
</evidence>
<dbReference type="Proteomes" id="UP000540656">
    <property type="component" value="Unassembled WGS sequence"/>
</dbReference>
<accession>A0A7Y9UW06</accession>
<dbReference type="InterPro" id="IPR000120">
    <property type="entry name" value="Amidase"/>
</dbReference>
<dbReference type="RefSeq" id="WP_179502936.1">
    <property type="nucleotide sequence ID" value="NZ_JACCAA010000001.1"/>
</dbReference>
<dbReference type="EMBL" id="JACCAA010000001">
    <property type="protein sequence ID" value="NYG59940.1"/>
    <property type="molecule type" value="Genomic_DNA"/>
</dbReference>
<dbReference type="InterPro" id="IPR020556">
    <property type="entry name" value="Amidase_CS"/>
</dbReference>
<reference evidence="4 5" key="1">
    <citation type="submission" date="2020-07" db="EMBL/GenBank/DDBJ databases">
        <title>Sequencing the genomes of 1000 actinobacteria strains.</title>
        <authorList>
            <person name="Klenk H.-P."/>
        </authorList>
    </citation>
    <scope>NUCLEOTIDE SEQUENCE [LARGE SCALE GENOMIC DNA]</scope>
    <source>
        <strain evidence="4 5">DSM 23819</strain>
    </source>
</reference>
<keyword evidence="4" id="KW-0378">Hydrolase</keyword>
<dbReference type="InterPro" id="IPR023631">
    <property type="entry name" value="Amidase_dom"/>
</dbReference>
<feature type="domain" description="Amidase" evidence="3">
    <location>
        <begin position="29"/>
        <end position="456"/>
    </location>
</feature>